<organism evidence="1 2">
    <name type="scientific">Billgrantia sulfidoxydans</name>
    <dbReference type="NCBI Taxonomy" id="2733484"/>
    <lineage>
        <taxon>Bacteria</taxon>
        <taxon>Pseudomonadati</taxon>
        <taxon>Pseudomonadota</taxon>
        <taxon>Gammaproteobacteria</taxon>
        <taxon>Oceanospirillales</taxon>
        <taxon>Halomonadaceae</taxon>
        <taxon>Billgrantia</taxon>
    </lineage>
</organism>
<dbReference type="Pfam" id="PF06082">
    <property type="entry name" value="YjbH"/>
    <property type="match status" value="1"/>
</dbReference>
<evidence type="ECO:0000313" key="2">
    <source>
        <dbReference type="Proteomes" id="UP000671868"/>
    </source>
</evidence>
<name>A0ABX7W4X4_9GAMM</name>
<sequence length="708" mass="78953">MKRPAHGPGSSHLAPLTLAIAIAMSLAAPALAEPGLSRLGSGQSDFGGVGLMQTPSARMTPLGGFAFSLSRTAPYRRYGLFFQPTEWLEAGFRYVEVENRRYLAATGDRNNLDKGIDFKVRLREEDRYWPQIAVGARDIGGTGLFSGEYLVASKRWHDFDFSLGIGWGYLGNQEDFTNPLARLDERFERRSGFSSGGDGGDFNLGSLFSGRSALFGGIEYQTPWDPLVLQLELEGNDYQHEPQRNDQEQASRFNLGARLRLSDGIELRAGWQRGDTAMLGISLATNLASISQAKRDPLPVDLAPAPAEHTSDWGGLSRELDANAGIGVYRIRQHGTSVTVEGEPTRYRSLAESEQRAGRLLHNHLDGEVESFRFRWHERGMPLRESVHQRDALVAAAESSEANVAYRHGIYSHAQLSSGEGEVLHEAPPRGLAYSLEPQLEQNFGGPDGYLYRLSANLDSEYRLGANHWLSATLTYTLADNLAKYRYIGPSELPRVRTHIGDYLAETDIGISNLQYTRTAQLGNDWYALGYGGLLETMFAGAGAELLYRPFNSDVALGLDLNWVKQRDFDQRFEMRDYSTWTGHLTGYWQTDYEDVLAKVSVGRYLAGDLGMTFDVSREFDSGVRLGGWATFTDAGSDFGEGSFDKGIYLSLPLDAFFVHSTRQRAQLAWSPLTRDGGARLARRESLYDLTEERRMGRYWEEQAELMR</sequence>
<proteinExistence type="predicted"/>
<dbReference type="RefSeq" id="WP_197447424.1">
    <property type="nucleotide sequence ID" value="NZ_CP053381.1"/>
</dbReference>
<gene>
    <name evidence="1" type="ORF">HNO51_11080</name>
</gene>
<accession>A0ABX7W4X4</accession>
<protein>
    <submittedName>
        <fullName evidence="1">YjbH domain-containing protein</fullName>
    </submittedName>
</protein>
<reference evidence="1 2" key="1">
    <citation type="journal article" date="2021" name="Front. Microbiol.">
        <title>Aerobic Denitrification and Heterotrophic Sulfur Oxidation in the Genus Halomonas Revealed by Six Novel Species Characterizations and Genome-Based Analysis.</title>
        <authorList>
            <person name="Wang L."/>
            <person name="Shao Z."/>
        </authorList>
    </citation>
    <scope>NUCLEOTIDE SEQUENCE [LARGE SCALE GENOMIC DNA]</scope>
    <source>
        <strain evidence="1 2">MCCC 1A11059</strain>
    </source>
</reference>
<dbReference type="InterPro" id="IPR010344">
    <property type="entry name" value="YbjH"/>
</dbReference>
<evidence type="ECO:0000313" key="1">
    <source>
        <dbReference type="EMBL" id="QTP55180.1"/>
    </source>
</evidence>
<dbReference type="Proteomes" id="UP000671868">
    <property type="component" value="Chromosome"/>
</dbReference>
<dbReference type="EMBL" id="CP053381">
    <property type="protein sequence ID" value="QTP55180.1"/>
    <property type="molecule type" value="Genomic_DNA"/>
</dbReference>
<keyword evidence="2" id="KW-1185">Reference proteome</keyword>